<name>A0A645GLB1_9ZZZZ</name>
<accession>A0A645GLB1</accession>
<sequence length="211" mass="22814">MKKLLVLMLTLVLALSVLAGCSSAPDLTGVTQKFNEVSDRFNEAAVLVEKNGWSTDEEMLKTHNSIADTLNEIKAAIEDPEQSKNIDVDKLTANLDEMLPMIDEYIAAVSVPYPAALDLTALKGKYNEIADLHTKVADNAKANGWLANETLVASLNEIADTMEISRQILEDPTVLDGGDITQADVDEYTGLLDQFIPILTDAQAIVAVPAN</sequence>
<evidence type="ECO:0000313" key="1">
    <source>
        <dbReference type="EMBL" id="MPN24513.1"/>
    </source>
</evidence>
<dbReference type="EMBL" id="VSSQ01073389">
    <property type="protein sequence ID" value="MPN24513.1"/>
    <property type="molecule type" value="Genomic_DNA"/>
</dbReference>
<gene>
    <name evidence="1" type="ORF">SDC9_171912</name>
</gene>
<dbReference type="PROSITE" id="PS51257">
    <property type="entry name" value="PROKAR_LIPOPROTEIN"/>
    <property type="match status" value="1"/>
</dbReference>
<organism evidence="1">
    <name type="scientific">bioreactor metagenome</name>
    <dbReference type="NCBI Taxonomy" id="1076179"/>
    <lineage>
        <taxon>unclassified sequences</taxon>
        <taxon>metagenomes</taxon>
        <taxon>ecological metagenomes</taxon>
    </lineage>
</organism>
<reference evidence="1" key="1">
    <citation type="submission" date="2019-08" db="EMBL/GenBank/DDBJ databases">
        <authorList>
            <person name="Kucharzyk K."/>
            <person name="Murdoch R.W."/>
            <person name="Higgins S."/>
            <person name="Loffler F."/>
        </authorList>
    </citation>
    <scope>NUCLEOTIDE SEQUENCE</scope>
</reference>
<dbReference type="AlphaFoldDB" id="A0A645GLB1"/>
<comment type="caution">
    <text evidence="1">The sequence shown here is derived from an EMBL/GenBank/DDBJ whole genome shotgun (WGS) entry which is preliminary data.</text>
</comment>
<proteinExistence type="predicted"/>
<protein>
    <recommendedName>
        <fullName evidence="2">Imelysin-like domain-containing protein</fullName>
    </recommendedName>
</protein>
<evidence type="ECO:0008006" key="2">
    <source>
        <dbReference type="Google" id="ProtNLM"/>
    </source>
</evidence>